<evidence type="ECO:0000313" key="1">
    <source>
        <dbReference type="EMBL" id="CAF3297490.1"/>
    </source>
</evidence>
<dbReference type="AlphaFoldDB" id="A0A817SMY2"/>
<proteinExistence type="predicted"/>
<evidence type="ECO:0000313" key="2">
    <source>
        <dbReference type="Proteomes" id="UP000663872"/>
    </source>
</evidence>
<comment type="caution">
    <text evidence="1">The sequence shown here is derived from an EMBL/GenBank/DDBJ whole genome shotgun (WGS) entry which is preliminary data.</text>
</comment>
<dbReference type="EMBL" id="CAJNYT010000008">
    <property type="protein sequence ID" value="CAF3297490.1"/>
    <property type="molecule type" value="Genomic_DNA"/>
</dbReference>
<organism evidence="1 2">
    <name type="scientific">Rotaria socialis</name>
    <dbReference type="NCBI Taxonomy" id="392032"/>
    <lineage>
        <taxon>Eukaryota</taxon>
        <taxon>Metazoa</taxon>
        <taxon>Spiralia</taxon>
        <taxon>Gnathifera</taxon>
        <taxon>Rotifera</taxon>
        <taxon>Eurotatoria</taxon>
        <taxon>Bdelloidea</taxon>
        <taxon>Philodinida</taxon>
        <taxon>Philodinidae</taxon>
        <taxon>Rotaria</taxon>
    </lineage>
</organism>
<sequence>MANLSVIFMLHNHLLMKLNKHEKKLEDYCFPSDLATKITIESNQEPIAHGAMGRIFRVKNIYTVKCGLIANTTEMKDALMHEIAVSRPLVHMPNLVPVYGGVRLP</sequence>
<dbReference type="Proteomes" id="UP000663872">
    <property type="component" value="Unassembled WGS sequence"/>
</dbReference>
<protein>
    <submittedName>
        <fullName evidence="1">Uncharacterized protein</fullName>
    </submittedName>
</protein>
<reference evidence="1" key="1">
    <citation type="submission" date="2021-02" db="EMBL/GenBank/DDBJ databases">
        <authorList>
            <person name="Nowell W R."/>
        </authorList>
    </citation>
    <scope>NUCLEOTIDE SEQUENCE</scope>
</reference>
<accession>A0A817SMY2</accession>
<gene>
    <name evidence="1" type="ORF">GRG538_LOCUS266</name>
</gene>
<name>A0A817SMY2_9BILA</name>